<dbReference type="CDD" id="cd00882">
    <property type="entry name" value="Ras_like_GTPase"/>
    <property type="match status" value="1"/>
</dbReference>
<reference evidence="2 3" key="1">
    <citation type="submission" date="2024-10" db="EMBL/GenBank/DDBJ databases">
        <title>Updated reference genomes for cyclostephanoid diatoms.</title>
        <authorList>
            <person name="Roberts W.R."/>
            <person name="Alverson A.J."/>
        </authorList>
    </citation>
    <scope>NUCLEOTIDE SEQUENCE [LARGE SCALE GENOMIC DNA]</scope>
    <source>
        <strain evidence="2 3">AJA276-08</strain>
    </source>
</reference>
<dbReference type="InterPro" id="IPR027417">
    <property type="entry name" value="P-loop_NTPase"/>
</dbReference>
<dbReference type="EMBL" id="JALLAZ020000199">
    <property type="protein sequence ID" value="KAL3801152.1"/>
    <property type="molecule type" value="Genomic_DNA"/>
</dbReference>
<protein>
    <submittedName>
        <fullName evidence="2">Uncharacterized protein</fullName>
    </submittedName>
</protein>
<sequence length="346" mass="38442">MSFLLLTELHSDLLQKLNMLEREDNMDRARTAHNLALMKNSSRRKRIPFIVVANKLDLLENRKTTESFVPKRRSVMGLRDGEYNGKDFIYEYAAENSTIHPAGEQSDVMKKKKSDRLTFSLKETLWSTDETYLNALQRTEDQLAANRLLILLWCNRNGIPHVEASALDGRGVDEAMGHLITVGIEELRMREMDTLVSTKEETEVEKETAIPGDDNMFNGGVRVASESNSSILLGNIPEGMDENSSTVLSAAANIVNNHLKVGTIVAQVMTNTVAHLVDSDVAGVANHDLDLRRDLPVEAHVTNCIRIAAMPYRTSNVATLATKTSRSSRSLSETGLHVSSKPNRAI</sequence>
<proteinExistence type="predicted"/>
<dbReference type="AlphaFoldDB" id="A0ABD3QLU3"/>
<feature type="region of interest" description="Disordered" evidence="1">
    <location>
        <begin position="323"/>
        <end position="346"/>
    </location>
</feature>
<feature type="compositionally biased region" description="Polar residues" evidence="1">
    <location>
        <begin position="323"/>
        <end position="333"/>
    </location>
</feature>
<dbReference type="Gene3D" id="3.40.50.300">
    <property type="entry name" value="P-loop containing nucleotide triphosphate hydrolases"/>
    <property type="match status" value="1"/>
</dbReference>
<gene>
    <name evidence="2" type="ORF">ACHAW5_011100</name>
</gene>
<dbReference type="SUPFAM" id="SSF52540">
    <property type="entry name" value="P-loop containing nucleoside triphosphate hydrolases"/>
    <property type="match status" value="1"/>
</dbReference>
<evidence type="ECO:0000313" key="3">
    <source>
        <dbReference type="Proteomes" id="UP001530315"/>
    </source>
</evidence>
<organism evidence="2 3">
    <name type="scientific">Stephanodiscus triporus</name>
    <dbReference type="NCBI Taxonomy" id="2934178"/>
    <lineage>
        <taxon>Eukaryota</taxon>
        <taxon>Sar</taxon>
        <taxon>Stramenopiles</taxon>
        <taxon>Ochrophyta</taxon>
        <taxon>Bacillariophyta</taxon>
        <taxon>Coscinodiscophyceae</taxon>
        <taxon>Thalassiosirophycidae</taxon>
        <taxon>Stephanodiscales</taxon>
        <taxon>Stephanodiscaceae</taxon>
        <taxon>Stephanodiscus</taxon>
    </lineage>
</organism>
<comment type="caution">
    <text evidence="2">The sequence shown here is derived from an EMBL/GenBank/DDBJ whole genome shotgun (WGS) entry which is preliminary data.</text>
</comment>
<name>A0ABD3QLU3_9STRA</name>
<evidence type="ECO:0000313" key="2">
    <source>
        <dbReference type="EMBL" id="KAL3801152.1"/>
    </source>
</evidence>
<dbReference type="Proteomes" id="UP001530315">
    <property type="component" value="Unassembled WGS sequence"/>
</dbReference>
<evidence type="ECO:0000256" key="1">
    <source>
        <dbReference type="SAM" id="MobiDB-lite"/>
    </source>
</evidence>
<accession>A0ABD3QLU3</accession>
<keyword evidence="3" id="KW-1185">Reference proteome</keyword>